<dbReference type="InterPro" id="IPR001915">
    <property type="entry name" value="Peptidase_M48"/>
</dbReference>
<dbReference type="RefSeq" id="WP_121933544.1">
    <property type="nucleotide sequence ID" value="NZ_RDOJ01000002.1"/>
</dbReference>
<keyword evidence="3 6" id="KW-0378">Hydrolase</keyword>
<keyword evidence="5 6" id="KW-0482">Metalloprotease</keyword>
<sequence length="266" mass="28648">MKKILIAFSAIVLVSACTTNAVTGRKGINLVSNASIFPQSFAQYKEVIGSAKVETGTTNAKLVQTIGERIKYAADKYYAEKGISSQLDGYEWEFKLLQANEINAWCMPGGKVAVYTGILPITQNANGLAVVMGHEIGHALANHSAEQMSQQYGMSVLGSVVGSAAGNASWGTAFEKYYPVVGQVGLLSYSRKMELDADLTGLYLMAMAGYDPSAAIPFWERMSQAGSGEQVEFLSTHPSDATRIQKIKEALPTALQYYNASPYKGK</sequence>
<name>A0A3L9MHL7_9FLAO</name>
<dbReference type="GO" id="GO:0051603">
    <property type="term" value="P:proteolysis involved in protein catabolic process"/>
    <property type="evidence" value="ECO:0007669"/>
    <property type="project" value="TreeGrafter"/>
</dbReference>
<keyword evidence="7" id="KW-0732">Signal</keyword>
<comment type="caution">
    <text evidence="9">The sequence shown here is derived from an EMBL/GenBank/DDBJ whole genome shotgun (WGS) entry which is preliminary data.</text>
</comment>
<reference evidence="9 10" key="1">
    <citation type="submission" date="2018-10" db="EMBL/GenBank/DDBJ databases">
        <authorList>
            <person name="Chen X."/>
        </authorList>
    </citation>
    <scope>NUCLEOTIDE SEQUENCE [LARGE SCALE GENOMIC DNA]</scope>
    <source>
        <strain evidence="9 10">YIM 102668</strain>
    </source>
</reference>
<evidence type="ECO:0000256" key="3">
    <source>
        <dbReference type="ARBA" id="ARBA00022801"/>
    </source>
</evidence>
<dbReference type="AlphaFoldDB" id="A0A3L9MHL7"/>
<gene>
    <name evidence="9" type="ORF">EAH69_02120</name>
</gene>
<dbReference type="PANTHER" id="PTHR22726">
    <property type="entry name" value="METALLOENDOPEPTIDASE OMA1"/>
    <property type="match status" value="1"/>
</dbReference>
<dbReference type="CDD" id="cd07331">
    <property type="entry name" value="M48C_Oma1_like"/>
    <property type="match status" value="1"/>
</dbReference>
<dbReference type="PANTHER" id="PTHR22726:SF1">
    <property type="entry name" value="METALLOENDOPEPTIDASE OMA1, MITOCHONDRIAL"/>
    <property type="match status" value="1"/>
</dbReference>
<keyword evidence="2" id="KW-0479">Metal-binding</keyword>
<dbReference type="Proteomes" id="UP000275348">
    <property type="component" value="Unassembled WGS sequence"/>
</dbReference>
<dbReference type="GO" id="GO:0004222">
    <property type="term" value="F:metalloendopeptidase activity"/>
    <property type="evidence" value="ECO:0007669"/>
    <property type="project" value="InterPro"/>
</dbReference>
<feature type="chain" id="PRO_5018041324" evidence="7">
    <location>
        <begin position="22"/>
        <end position="266"/>
    </location>
</feature>
<comment type="cofactor">
    <cofactor evidence="6">
        <name>Zn(2+)</name>
        <dbReference type="ChEBI" id="CHEBI:29105"/>
    </cofactor>
    <text evidence="6">Binds 1 zinc ion per subunit.</text>
</comment>
<evidence type="ECO:0000256" key="2">
    <source>
        <dbReference type="ARBA" id="ARBA00022723"/>
    </source>
</evidence>
<dbReference type="PROSITE" id="PS51257">
    <property type="entry name" value="PROKAR_LIPOPROTEIN"/>
    <property type="match status" value="1"/>
</dbReference>
<proteinExistence type="inferred from homology"/>
<comment type="similarity">
    <text evidence="6">Belongs to the peptidase M48 family.</text>
</comment>
<dbReference type="EMBL" id="RDOJ01000002">
    <property type="protein sequence ID" value="RLZ12332.1"/>
    <property type="molecule type" value="Genomic_DNA"/>
</dbReference>
<dbReference type="GO" id="GO:0016020">
    <property type="term" value="C:membrane"/>
    <property type="evidence" value="ECO:0007669"/>
    <property type="project" value="TreeGrafter"/>
</dbReference>
<keyword evidence="4 6" id="KW-0862">Zinc</keyword>
<evidence type="ECO:0000259" key="8">
    <source>
        <dbReference type="Pfam" id="PF01435"/>
    </source>
</evidence>
<evidence type="ECO:0000256" key="6">
    <source>
        <dbReference type="RuleBase" id="RU003983"/>
    </source>
</evidence>
<keyword evidence="1 6" id="KW-0645">Protease</keyword>
<dbReference type="Pfam" id="PF01435">
    <property type="entry name" value="Peptidase_M48"/>
    <property type="match status" value="1"/>
</dbReference>
<dbReference type="GO" id="GO:0046872">
    <property type="term" value="F:metal ion binding"/>
    <property type="evidence" value="ECO:0007669"/>
    <property type="project" value="UniProtKB-KW"/>
</dbReference>
<organism evidence="9 10">
    <name type="scientific">Faecalibacter macacae</name>
    <dbReference type="NCBI Taxonomy" id="1859289"/>
    <lineage>
        <taxon>Bacteria</taxon>
        <taxon>Pseudomonadati</taxon>
        <taxon>Bacteroidota</taxon>
        <taxon>Flavobacteriia</taxon>
        <taxon>Flavobacteriales</taxon>
        <taxon>Weeksellaceae</taxon>
        <taxon>Faecalibacter</taxon>
    </lineage>
</organism>
<evidence type="ECO:0000313" key="10">
    <source>
        <dbReference type="Proteomes" id="UP000275348"/>
    </source>
</evidence>
<dbReference type="OrthoDB" id="9810445at2"/>
<accession>A0A3L9MHL7</accession>
<protein>
    <submittedName>
        <fullName evidence="9">M48 family peptidase</fullName>
    </submittedName>
</protein>
<evidence type="ECO:0000256" key="4">
    <source>
        <dbReference type="ARBA" id="ARBA00022833"/>
    </source>
</evidence>
<feature type="signal peptide" evidence="7">
    <location>
        <begin position="1"/>
        <end position="21"/>
    </location>
</feature>
<keyword evidence="10" id="KW-1185">Reference proteome</keyword>
<evidence type="ECO:0000256" key="5">
    <source>
        <dbReference type="ARBA" id="ARBA00023049"/>
    </source>
</evidence>
<dbReference type="InterPro" id="IPR051156">
    <property type="entry name" value="Mito/Outer_Membr_Metalloprot"/>
</dbReference>
<evidence type="ECO:0000256" key="7">
    <source>
        <dbReference type="SAM" id="SignalP"/>
    </source>
</evidence>
<evidence type="ECO:0000256" key="1">
    <source>
        <dbReference type="ARBA" id="ARBA00022670"/>
    </source>
</evidence>
<feature type="domain" description="Peptidase M48" evidence="8">
    <location>
        <begin position="84"/>
        <end position="249"/>
    </location>
</feature>
<dbReference type="Gene3D" id="3.30.2010.10">
    <property type="entry name" value="Metalloproteases ('zincins'), catalytic domain"/>
    <property type="match status" value="1"/>
</dbReference>
<evidence type="ECO:0000313" key="9">
    <source>
        <dbReference type="EMBL" id="RLZ12332.1"/>
    </source>
</evidence>